<evidence type="ECO:0000256" key="1">
    <source>
        <dbReference type="ARBA" id="ARBA00010641"/>
    </source>
</evidence>
<evidence type="ECO:0000259" key="7">
    <source>
        <dbReference type="Pfam" id="PF08281"/>
    </source>
</evidence>
<keyword evidence="3" id="KW-0731">Sigma factor</keyword>
<sequence length="191" mass="22810">MSNSPASHTEEKKLIHLYKQTGNMEYAGRLFNNYMHLVYGVCLKYLKNREESQDAVMQVFEKLTDSLKKHEVENFKSWLYVLSKNHCLMKLRSKKYQSERTVVDISEMNMENTLIMHHNNEPALEDDLSRLEKCIEELHNEQKQCVQLFYLESKSYKEIEILTRFELKKVKSYIQNGKRNLKNCMETKSEQ</sequence>
<dbReference type="InterPro" id="IPR013325">
    <property type="entry name" value="RNA_pol_sigma_r2"/>
</dbReference>
<proteinExistence type="inferred from homology"/>
<keyword evidence="5" id="KW-0804">Transcription</keyword>
<dbReference type="InterPro" id="IPR013249">
    <property type="entry name" value="RNA_pol_sigma70_r4_t2"/>
</dbReference>
<evidence type="ECO:0000256" key="3">
    <source>
        <dbReference type="ARBA" id="ARBA00023082"/>
    </source>
</evidence>
<evidence type="ECO:0000259" key="6">
    <source>
        <dbReference type="Pfam" id="PF04542"/>
    </source>
</evidence>
<keyword evidence="2" id="KW-0805">Transcription regulation</keyword>
<dbReference type="InterPro" id="IPR036388">
    <property type="entry name" value="WH-like_DNA-bd_sf"/>
</dbReference>
<organism evidence="8 9">
    <name type="scientific">Fulvivirga marina</name>
    <dbReference type="NCBI Taxonomy" id="2494733"/>
    <lineage>
        <taxon>Bacteria</taxon>
        <taxon>Pseudomonadati</taxon>
        <taxon>Bacteroidota</taxon>
        <taxon>Cytophagia</taxon>
        <taxon>Cytophagales</taxon>
        <taxon>Fulvivirgaceae</taxon>
        <taxon>Fulvivirga</taxon>
    </lineage>
</organism>
<comment type="caution">
    <text evidence="8">The sequence shown here is derived from an EMBL/GenBank/DDBJ whole genome shotgun (WGS) entry which is preliminary data.</text>
</comment>
<dbReference type="GO" id="GO:0016987">
    <property type="term" value="F:sigma factor activity"/>
    <property type="evidence" value="ECO:0007669"/>
    <property type="project" value="UniProtKB-KW"/>
</dbReference>
<dbReference type="InterPro" id="IPR039425">
    <property type="entry name" value="RNA_pol_sigma-70-like"/>
</dbReference>
<dbReference type="Gene3D" id="1.10.10.10">
    <property type="entry name" value="Winged helix-like DNA-binding domain superfamily/Winged helix DNA-binding domain"/>
    <property type="match status" value="1"/>
</dbReference>
<name>A0A937FV84_9BACT</name>
<dbReference type="Pfam" id="PF08281">
    <property type="entry name" value="Sigma70_r4_2"/>
    <property type="match status" value="1"/>
</dbReference>
<reference evidence="8" key="1">
    <citation type="submission" date="2021-01" db="EMBL/GenBank/DDBJ databases">
        <title>Fulvivirga kasyanovii gen. nov., sp nov., a novel member of the phylum Bacteroidetes isolated from seawater in a mussel farm.</title>
        <authorList>
            <person name="Zhao L.-H."/>
            <person name="Wang Z.-J."/>
        </authorList>
    </citation>
    <scope>NUCLEOTIDE SEQUENCE</scope>
    <source>
        <strain evidence="8">29W222</strain>
    </source>
</reference>
<dbReference type="InterPro" id="IPR013324">
    <property type="entry name" value="RNA_pol_sigma_r3/r4-like"/>
</dbReference>
<comment type="similarity">
    <text evidence="1">Belongs to the sigma-70 factor family. ECF subfamily.</text>
</comment>
<evidence type="ECO:0000256" key="5">
    <source>
        <dbReference type="ARBA" id="ARBA00023163"/>
    </source>
</evidence>
<dbReference type="InterPro" id="IPR007627">
    <property type="entry name" value="RNA_pol_sigma70_r2"/>
</dbReference>
<dbReference type="NCBIfam" id="TIGR02937">
    <property type="entry name" value="sigma70-ECF"/>
    <property type="match status" value="1"/>
</dbReference>
<evidence type="ECO:0000313" key="8">
    <source>
        <dbReference type="EMBL" id="MBL6446574.1"/>
    </source>
</evidence>
<dbReference type="PANTHER" id="PTHR43133">
    <property type="entry name" value="RNA POLYMERASE ECF-TYPE SIGMA FACTO"/>
    <property type="match status" value="1"/>
</dbReference>
<evidence type="ECO:0000256" key="4">
    <source>
        <dbReference type="ARBA" id="ARBA00023125"/>
    </source>
</evidence>
<dbReference type="GO" id="GO:0006352">
    <property type="term" value="P:DNA-templated transcription initiation"/>
    <property type="evidence" value="ECO:0007669"/>
    <property type="project" value="InterPro"/>
</dbReference>
<dbReference type="GO" id="GO:0003677">
    <property type="term" value="F:DNA binding"/>
    <property type="evidence" value="ECO:0007669"/>
    <property type="project" value="UniProtKB-KW"/>
</dbReference>
<dbReference type="EMBL" id="JAEUGD010000031">
    <property type="protein sequence ID" value="MBL6446574.1"/>
    <property type="molecule type" value="Genomic_DNA"/>
</dbReference>
<evidence type="ECO:0000313" key="9">
    <source>
        <dbReference type="Proteomes" id="UP000614216"/>
    </source>
</evidence>
<dbReference type="PANTHER" id="PTHR43133:SF8">
    <property type="entry name" value="RNA POLYMERASE SIGMA FACTOR HI_1459-RELATED"/>
    <property type="match status" value="1"/>
</dbReference>
<feature type="domain" description="RNA polymerase sigma factor 70 region 4 type 2" evidence="7">
    <location>
        <begin position="130"/>
        <end position="181"/>
    </location>
</feature>
<dbReference type="AlphaFoldDB" id="A0A937FV84"/>
<feature type="domain" description="RNA polymerase sigma-70 region 2" evidence="6">
    <location>
        <begin position="30"/>
        <end position="95"/>
    </location>
</feature>
<dbReference type="Gene3D" id="1.10.1740.10">
    <property type="match status" value="1"/>
</dbReference>
<evidence type="ECO:0000256" key="2">
    <source>
        <dbReference type="ARBA" id="ARBA00023015"/>
    </source>
</evidence>
<dbReference type="Proteomes" id="UP000614216">
    <property type="component" value="Unassembled WGS sequence"/>
</dbReference>
<gene>
    <name evidence="8" type="ORF">JMN32_09650</name>
</gene>
<accession>A0A937FV84</accession>
<keyword evidence="4" id="KW-0238">DNA-binding</keyword>
<dbReference type="SUPFAM" id="SSF88659">
    <property type="entry name" value="Sigma3 and sigma4 domains of RNA polymerase sigma factors"/>
    <property type="match status" value="1"/>
</dbReference>
<dbReference type="Pfam" id="PF04542">
    <property type="entry name" value="Sigma70_r2"/>
    <property type="match status" value="1"/>
</dbReference>
<protein>
    <submittedName>
        <fullName evidence="8">Sigma-70 family RNA polymerase sigma factor</fullName>
    </submittedName>
</protein>
<dbReference type="RefSeq" id="WP_202856106.1">
    <property type="nucleotide sequence ID" value="NZ_JAEUGD010000031.1"/>
</dbReference>
<dbReference type="SUPFAM" id="SSF88946">
    <property type="entry name" value="Sigma2 domain of RNA polymerase sigma factors"/>
    <property type="match status" value="1"/>
</dbReference>
<dbReference type="InterPro" id="IPR014284">
    <property type="entry name" value="RNA_pol_sigma-70_dom"/>
</dbReference>
<keyword evidence="9" id="KW-1185">Reference proteome</keyword>